<evidence type="ECO:0000313" key="6">
    <source>
        <dbReference type="EMBL" id="KUR70904.1"/>
    </source>
</evidence>
<evidence type="ECO:0000256" key="2">
    <source>
        <dbReference type="ARBA" id="ARBA00022692"/>
    </source>
</evidence>
<gene>
    <name evidence="6" type="ORF">AQZ52_13900</name>
</gene>
<evidence type="ECO:0000313" key="7">
    <source>
        <dbReference type="Proteomes" id="UP000058012"/>
    </source>
</evidence>
<evidence type="ECO:0000256" key="5">
    <source>
        <dbReference type="SAM" id="Phobius"/>
    </source>
</evidence>
<name>A0A117UU64_9SPHN</name>
<sequence>MVDPYVYVVIVSALALLAYYFTLLMAGLARGRFKIPVPSHSGPEEYERYVRAHQNTLEHLVLFLPGMWLFAYVVSPYWAAGIGAIWPFMRVLYARGYHRAAEKRLIPLYISMPPIYTFVLGSLIGGIVRVMQGA</sequence>
<organism evidence="6 7">
    <name type="scientific">Novosphingobium fuchskuhlense</name>
    <dbReference type="NCBI Taxonomy" id="1117702"/>
    <lineage>
        <taxon>Bacteria</taxon>
        <taxon>Pseudomonadati</taxon>
        <taxon>Pseudomonadota</taxon>
        <taxon>Alphaproteobacteria</taxon>
        <taxon>Sphingomonadales</taxon>
        <taxon>Sphingomonadaceae</taxon>
        <taxon>Novosphingobium</taxon>
    </lineage>
</organism>
<dbReference type="GO" id="GO:0016020">
    <property type="term" value="C:membrane"/>
    <property type="evidence" value="ECO:0007669"/>
    <property type="project" value="UniProtKB-SubCell"/>
</dbReference>
<comment type="subcellular location">
    <subcellularLocation>
        <location evidence="1">Membrane</location>
        <topology evidence="1">Multi-pass membrane protein</topology>
    </subcellularLocation>
</comment>
<dbReference type="InterPro" id="IPR050997">
    <property type="entry name" value="MAPEG"/>
</dbReference>
<dbReference type="EMBL" id="LLZS01000008">
    <property type="protein sequence ID" value="KUR70904.1"/>
    <property type="molecule type" value="Genomic_DNA"/>
</dbReference>
<dbReference type="Gene3D" id="1.20.120.550">
    <property type="entry name" value="Membrane associated eicosanoid/glutathione metabolism-like domain"/>
    <property type="match status" value="1"/>
</dbReference>
<keyword evidence="2 5" id="KW-0812">Transmembrane</keyword>
<dbReference type="Pfam" id="PF01124">
    <property type="entry name" value="MAPEG"/>
    <property type="match status" value="1"/>
</dbReference>
<feature type="transmembrane region" description="Helical" evidence="5">
    <location>
        <begin position="60"/>
        <end position="86"/>
    </location>
</feature>
<keyword evidence="3 5" id="KW-1133">Transmembrane helix</keyword>
<reference evidence="6 7" key="1">
    <citation type="submission" date="2015-10" db="EMBL/GenBank/DDBJ databases">
        <title>Draft genome sequence of Novosphingobium fuchskuhlense DSM 25065 isolated from a surface water sample of the southwest basin of Lake Grosse Fuchskuhle.</title>
        <authorList>
            <person name="Ruckert C."/>
            <person name="Winkler A."/>
            <person name="Glaeser J."/>
            <person name="Grossart H.-P."/>
            <person name="Kalinowski J."/>
            <person name="Glaeser S."/>
        </authorList>
    </citation>
    <scope>NUCLEOTIDE SEQUENCE [LARGE SCALE GENOMIC DNA]</scope>
    <source>
        <strain evidence="6 7">FNE08-7</strain>
    </source>
</reference>
<feature type="transmembrane region" description="Helical" evidence="5">
    <location>
        <begin position="6"/>
        <end position="29"/>
    </location>
</feature>
<dbReference type="SUPFAM" id="SSF161084">
    <property type="entry name" value="MAPEG domain-like"/>
    <property type="match status" value="1"/>
</dbReference>
<dbReference type="Proteomes" id="UP000058012">
    <property type="component" value="Unassembled WGS sequence"/>
</dbReference>
<dbReference type="GO" id="GO:0004602">
    <property type="term" value="F:glutathione peroxidase activity"/>
    <property type="evidence" value="ECO:0007669"/>
    <property type="project" value="TreeGrafter"/>
</dbReference>
<keyword evidence="4 5" id="KW-0472">Membrane</keyword>
<dbReference type="PANTHER" id="PTHR10250:SF15">
    <property type="entry name" value="MICROSOMAL GLUTATHIONE S-TRANSFERASE-RELATED"/>
    <property type="match status" value="1"/>
</dbReference>
<keyword evidence="7" id="KW-1185">Reference proteome</keyword>
<protein>
    <recommendedName>
        <fullName evidence="8">MAPEG domain-containing protein</fullName>
    </recommendedName>
</protein>
<accession>A0A117UU64</accession>
<dbReference type="GO" id="GO:0006691">
    <property type="term" value="P:leukotriene metabolic process"/>
    <property type="evidence" value="ECO:0007669"/>
    <property type="project" value="UniProtKB-ARBA"/>
</dbReference>
<evidence type="ECO:0000256" key="1">
    <source>
        <dbReference type="ARBA" id="ARBA00004141"/>
    </source>
</evidence>
<evidence type="ECO:0008006" key="8">
    <source>
        <dbReference type="Google" id="ProtNLM"/>
    </source>
</evidence>
<dbReference type="STRING" id="1117702.AQZ52_13900"/>
<feature type="transmembrane region" description="Helical" evidence="5">
    <location>
        <begin position="106"/>
        <end position="128"/>
    </location>
</feature>
<evidence type="ECO:0000256" key="4">
    <source>
        <dbReference type="ARBA" id="ARBA00023136"/>
    </source>
</evidence>
<dbReference type="AlphaFoldDB" id="A0A117UU64"/>
<comment type="caution">
    <text evidence="6">The sequence shown here is derived from an EMBL/GenBank/DDBJ whole genome shotgun (WGS) entry which is preliminary data.</text>
</comment>
<evidence type="ECO:0000256" key="3">
    <source>
        <dbReference type="ARBA" id="ARBA00022989"/>
    </source>
</evidence>
<dbReference type="PANTHER" id="PTHR10250">
    <property type="entry name" value="MICROSOMAL GLUTATHIONE S-TRANSFERASE"/>
    <property type="match status" value="1"/>
</dbReference>
<dbReference type="InterPro" id="IPR001129">
    <property type="entry name" value="Membr-assoc_MAPEG"/>
</dbReference>
<proteinExistence type="predicted"/>
<dbReference type="GO" id="GO:0004364">
    <property type="term" value="F:glutathione transferase activity"/>
    <property type="evidence" value="ECO:0007669"/>
    <property type="project" value="TreeGrafter"/>
</dbReference>
<dbReference type="InterPro" id="IPR023352">
    <property type="entry name" value="MAPEG-like_dom_sf"/>
</dbReference>